<comment type="subcellular location">
    <subcellularLocation>
        <location evidence="1">Cell membrane</location>
        <topology evidence="1">Multi-pass membrane protein</topology>
    </subcellularLocation>
</comment>
<keyword evidence="4" id="KW-0597">Phosphoprotein</keyword>
<dbReference type="GO" id="GO:0004875">
    <property type="term" value="F:complement receptor activity"/>
    <property type="evidence" value="ECO:0007669"/>
    <property type="project" value="InterPro"/>
</dbReference>
<evidence type="ECO:0000256" key="6">
    <source>
        <dbReference type="ARBA" id="ARBA00022989"/>
    </source>
</evidence>
<evidence type="ECO:0000256" key="4">
    <source>
        <dbReference type="ARBA" id="ARBA00022553"/>
    </source>
</evidence>
<dbReference type="OrthoDB" id="6088892at2759"/>
<dbReference type="PROSITE" id="PS50262">
    <property type="entry name" value="G_PROTEIN_RECEP_F1_2"/>
    <property type="match status" value="1"/>
</dbReference>
<proteinExistence type="inferred from homology"/>
<feature type="transmembrane region" description="Helical" evidence="15">
    <location>
        <begin position="234"/>
        <end position="252"/>
    </location>
</feature>
<gene>
    <name evidence="17" type="primary">CMKLR2</name>
    <name evidence="17" type="synonym">cmklr2</name>
</gene>
<dbReference type="Ensembl" id="ENSGMOT00000008576.2">
    <property type="protein sequence ID" value="ENSGMOP00000027915.1"/>
    <property type="gene ID" value="ENSGMOG00000007803.2"/>
</dbReference>
<keyword evidence="6 15" id="KW-1133">Transmembrane helix</keyword>
<comment type="similarity">
    <text evidence="13">Belongs to the chemokine-like receptor (CMKLR) family.</text>
</comment>
<keyword evidence="11" id="KW-0325">Glycoprotein</keyword>
<evidence type="ECO:0000256" key="12">
    <source>
        <dbReference type="ARBA" id="ARBA00023224"/>
    </source>
</evidence>
<dbReference type="PRINTS" id="PR00237">
    <property type="entry name" value="GPCRRHODOPSN"/>
</dbReference>
<feature type="transmembrane region" description="Helical" evidence="15">
    <location>
        <begin position="149"/>
        <end position="170"/>
    </location>
</feature>
<dbReference type="PROSITE" id="PS00237">
    <property type="entry name" value="G_PROTEIN_RECEP_F1_1"/>
    <property type="match status" value="1"/>
</dbReference>
<keyword evidence="9" id="KW-1015">Disulfide bond</keyword>
<keyword evidence="7 14" id="KW-0297">G-protein coupled receptor</keyword>
<feature type="transmembrane region" description="Helical" evidence="15">
    <location>
        <begin position="37"/>
        <end position="57"/>
    </location>
</feature>
<dbReference type="GO" id="GO:0005886">
    <property type="term" value="C:plasma membrane"/>
    <property type="evidence" value="ECO:0007669"/>
    <property type="project" value="UniProtKB-SubCell"/>
</dbReference>
<dbReference type="InterPro" id="IPR000826">
    <property type="entry name" value="Formyl_rcpt-rel"/>
</dbReference>
<dbReference type="PRINTS" id="PR00426">
    <property type="entry name" value="C5ANPHYLTXNR"/>
</dbReference>
<keyword evidence="2" id="KW-1003">Cell membrane</keyword>
<evidence type="ECO:0000256" key="7">
    <source>
        <dbReference type="ARBA" id="ARBA00023040"/>
    </source>
</evidence>
<keyword evidence="5 14" id="KW-0812">Transmembrane</keyword>
<dbReference type="Proteomes" id="UP000694546">
    <property type="component" value="Chromosome 20"/>
</dbReference>
<comment type="similarity">
    <text evidence="14">Belongs to the G-protein coupled receptor 1 family.</text>
</comment>
<dbReference type="GO" id="GO:0006954">
    <property type="term" value="P:inflammatory response"/>
    <property type="evidence" value="ECO:0007669"/>
    <property type="project" value="TreeGrafter"/>
</dbReference>
<evidence type="ECO:0000256" key="14">
    <source>
        <dbReference type="RuleBase" id="RU000688"/>
    </source>
</evidence>
<evidence type="ECO:0000313" key="18">
    <source>
        <dbReference type="Proteomes" id="UP000694546"/>
    </source>
</evidence>
<keyword evidence="10 14" id="KW-0675">Receptor</keyword>
<name>A0A8C5A7R1_GADMO</name>
<dbReference type="FunFam" id="1.20.1070.10:FF:000034">
    <property type="entry name" value="G-protein coupled receptor 1"/>
    <property type="match status" value="1"/>
</dbReference>
<evidence type="ECO:0000256" key="5">
    <source>
        <dbReference type="ARBA" id="ARBA00022692"/>
    </source>
</evidence>
<dbReference type="Gene3D" id="1.20.1070.10">
    <property type="entry name" value="Rhodopsin 7-helix transmembrane proteins"/>
    <property type="match status" value="1"/>
</dbReference>
<evidence type="ECO:0000256" key="10">
    <source>
        <dbReference type="ARBA" id="ARBA00023170"/>
    </source>
</evidence>
<protein>
    <submittedName>
        <fullName evidence="17">Chemerin chemokine-like receptor 2</fullName>
    </submittedName>
</protein>
<dbReference type="InterPro" id="IPR017452">
    <property type="entry name" value="GPCR_Rhodpsn_7TM"/>
</dbReference>
<dbReference type="AlphaFoldDB" id="A0A8C5A7R1"/>
<dbReference type="InterPro" id="IPR000276">
    <property type="entry name" value="GPCR_Rhodpsn"/>
</dbReference>
<feature type="transmembrane region" description="Helical" evidence="15">
    <location>
        <begin position="204"/>
        <end position="222"/>
    </location>
</feature>
<sequence length="359" mass="39941">MDYENYSYVELVEYGDVEETHAATPTLQTETLHLVSVVIYSISFVLGLAGNGVVIWVTACKSKRTKNSLWLLNLAVADFVFVLFLPFSIDYVLKDFHWEYGRVLCKLNSFVAVMNMYASVLFLTLLSVDRYVSLAHAAWCQRSRLARCPLAVCCCTWALSAALSSPTLVFRDVAHFQDKVYCYNNFPAPSTHVVMVAVRTTVGFLLPFSAIGTSGLLLVLKVRRSDGAVRVSSFSKMVSVVILAFFLCWAPFHTLSLMELFVHTSRSGLLSGLLRMGFPLATSLAFFNSCVNPMLYLFLHKKVRGVLKRACLEITKNSIREINSISASQSSLVEDLPHSLTEMPVDSSTVTSEVPEHAQ</sequence>
<evidence type="ECO:0000256" key="1">
    <source>
        <dbReference type="ARBA" id="ARBA00004651"/>
    </source>
</evidence>
<dbReference type="PANTHER" id="PTHR24225:SF74">
    <property type="entry name" value="CHEMOKINE-LIKE RECEPTOR 1"/>
    <property type="match status" value="1"/>
</dbReference>
<accession>A0A8C5A7R1</accession>
<evidence type="ECO:0000256" key="2">
    <source>
        <dbReference type="ARBA" id="ARBA00022475"/>
    </source>
</evidence>
<dbReference type="GO" id="GO:0004930">
    <property type="term" value="F:G protein-coupled receptor activity"/>
    <property type="evidence" value="ECO:0007669"/>
    <property type="project" value="UniProtKB-KW"/>
</dbReference>
<keyword evidence="3" id="KW-0145">Chemotaxis</keyword>
<reference evidence="17" key="2">
    <citation type="submission" date="2025-09" db="UniProtKB">
        <authorList>
            <consortium name="Ensembl"/>
        </authorList>
    </citation>
    <scope>IDENTIFICATION</scope>
</reference>
<evidence type="ECO:0000256" key="11">
    <source>
        <dbReference type="ARBA" id="ARBA00023180"/>
    </source>
</evidence>
<reference evidence="17" key="1">
    <citation type="submission" date="2025-08" db="UniProtKB">
        <authorList>
            <consortium name="Ensembl"/>
        </authorList>
    </citation>
    <scope>IDENTIFICATION</scope>
</reference>
<evidence type="ECO:0000256" key="8">
    <source>
        <dbReference type="ARBA" id="ARBA00023136"/>
    </source>
</evidence>
<dbReference type="GO" id="GO:0007204">
    <property type="term" value="P:positive regulation of cytosolic calcium ion concentration"/>
    <property type="evidence" value="ECO:0007669"/>
    <property type="project" value="TreeGrafter"/>
</dbReference>
<dbReference type="Pfam" id="PF00001">
    <property type="entry name" value="7tm_1"/>
    <property type="match status" value="1"/>
</dbReference>
<feature type="transmembrane region" description="Helical" evidence="15">
    <location>
        <begin position="109"/>
        <end position="128"/>
    </location>
</feature>
<dbReference type="GO" id="GO:0006935">
    <property type="term" value="P:chemotaxis"/>
    <property type="evidence" value="ECO:0007669"/>
    <property type="project" value="UniProtKB-KW"/>
</dbReference>
<dbReference type="InterPro" id="IPR002234">
    <property type="entry name" value="Anphylx_rcpt_C3a/C5a1-2"/>
</dbReference>
<keyword evidence="12 14" id="KW-0807">Transducer</keyword>
<dbReference type="GeneTree" id="ENSGT00940000160642"/>
<dbReference type="OMA" id="FNWIFGW"/>
<organism evidence="17 18">
    <name type="scientific">Gadus morhua</name>
    <name type="common">Atlantic cod</name>
    <dbReference type="NCBI Taxonomy" id="8049"/>
    <lineage>
        <taxon>Eukaryota</taxon>
        <taxon>Metazoa</taxon>
        <taxon>Chordata</taxon>
        <taxon>Craniata</taxon>
        <taxon>Vertebrata</taxon>
        <taxon>Euteleostomi</taxon>
        <taxon>Actinopterygii</taxon>
        <taxon>Neopterygii</taxon>
        <taxon>Teleostei</taxon>
        <taxon>Neoteleostei</taxon>
        <taxon>Acanthomorphata</taxon>
        <taxon>Zeiogadaria</taxon>
        <taxon>Gadariae</taxon>
        <taxon>Gadiformes</taxon>
        <taxon>Gadoidei</taxon>
        <taxon>Gadidae</taxon>
        <taxon>Gadus</taxon>
    </lineage>
</organism>
<evidence type="ECO:0000256" key="13">
    <source>
        <dbReference type="ARBA" id="ARBA00025736"/>
    </source>
</evidence>
<evidence type="ECO:0000313" key="17">
    <source>
        <dbReference type="Ensembl" id="ENSGMOP00000027915.1"/>
    </source>
</evidence>
<dbReference type="PANTHER" id="PTHR24225">
    <property type="entry name" value="CHEMOTACTIC RECEPTOR"/>
    <property type="match status" value="1"/>
</dbReference>
<evidence type="ECO:0000256" key="9">
    <source>
        <dbReference type="ARBA" id="ARBA00023157"/>
    </source>
</evidence>
<feature type="domain" description="G-protein coupled receptors family 1 profile" evidence="16">
    <location>
        <begin position="50"/>
        <end position="296"/>
    </location>
</feature>
<keyword evidence="18" id="KW-1185">Reference proteome</keyword>
<feature type="transmembrane region" description="Helical" evidence="15">
    <location>
        <begin position="272"/>
        <end position="299"/>
    </location>
</feature>
<feature type="transmembrane region" description="Helical" evidence="15">
    <location>
        <begin position="69"/>
        <end position="89"/>
    </location>
</feature>
<evidence type="ECO:0000259" key="16">
    <source>
        <dbReference type="PROSITE" id="PS50262"/>
    </source>
</evidence>
<dbReference type="GO" id="GO:0007200">
    <property type="term" value="P:phospholipase C-activating G protein-coupled receptor signaling pathway"/>
    <property type="evidence" value="ECO:0007669"/>
    <property type="project" value="TreeGrafter"/>
</dbReference>
<evidence type="ECO:0000256" key="3">
    <source>
        <dbReference type="ARBA" id="ARBA00022500"/>
    </source>
</evidence>
<dbReference type="SUPFAM" id="SSF81321">
    <property type="entry name" value="Family A G protein-coupled receptor-like"/>
    <property type="match status" value="1"/>
</dbReference>
<evidence type="ECO:0000256" key="15">
    <source>
        <dbReference type="SAM" id="Phobius"/>
    </source>
</evidence>
<keyword evidence="8 15" id="KW-0472">Membrane</keyword>